<name>A0A9D4HB38_DREPO</name>
<dbReference type="Pfam" id="PF00098">
    <property type="entry name" value="zf-CCHC"/>
    <property type="match status" value="1"/>
</dbReference>
<comment type="caution">
    <text evidence="4">The sequence shown here is derived from an EMBL/GenBank/DDBJ whole genome shotgun (WGS) entry which is preliminary data.</text>
</comment>
<dbReference type="SUPFAM" id="SSF57756">
    <property type="entry name" value="Retrovirus zinc finger-like domains"/>
    <property type="match status" value="1"/>
</dbReference>
<reference evidence="4" key="1">
    <citation type="journal article" date="2019" name="bioRxiv">
        <title>The Genome of the Zebra Mussel, Dreissena polymorpha: A Resource for Invasive Species Research.</title>
        <authorList>
            <person name="McCartney M.A."/>
            <person name="Auch B."/>
            <person name="Kono T."/>
            <person name="Mallez S."/>
            <person name="Zhang Y."/>
            <person name="Obille A."/>
            <person name="Becker A."/>
            <person name="Abrahante J.E."/>
            <person name="Garbe J."/>
            <person name="Badalamenti J.P."/>
            <person name="Herman A."/>
            <person name="Mangelson H."/>
            <person name="Liachko I."/>
            <person name="Sullivan S."/>
            <person name="Sone E.D."/>
            <person name="Koren S."/>
            <person name="Silverstein K.A.T."/>
            <person name="Beckman K.B."/>
            <person name="Gohl D.M."/>
        </authorList>
    </citation>
    <scope>NUCLEOTIDE SEQUENCE</scope>
    <source>
        <strain evidence="4">Duluth1</strain>
        <tissue evidence="4">Whole animal</tissue>
    </source>
</reference>
<evidence type="ECO:0000313" key="5">
    <source>
        <dbReference type="Proteomes" id="UP000828390"/>
    </source>
</evidence>
<evidence type="ECO:0000256" key="1">
    <source>
        <dbReference type="PROSITE-ProRule" id="PRU00047"/>
    </source>
</evidence>
<keyword evidence="5" id="KW-1185">Reference proteome</keyword>
<proteinExistence type="predicted"/>
<evidence type="ECO:0000256" key="2">
    <source>
        <dbReference type="SAM" id="MobiDB-lite"/>
    </source>
</evidence>
<dbReference type="SMART" id="SM00343">
    <property type="entry name" value="ZnF_C2HC"/>
    <property type="match status" value="1"/>
</dbReference>
<accession>A0A9D4HB38</accession>
<dbReference type="Proteomes" id="UP000828390">
    <property type="component" value="Unassembled WGS sequence"/>
</dbReference>
<dbReference type="AlphaFoldDB" id="A0A9D4HB38"/>
<protein>
    <recommendedName>
        <fullName evidence="3">CCHC-type domain-containing protein</fullName>
    </recommendedName>
</protein>
<dbReference type="PROSITE" id="PS50158">
    <property type="entry name" value="ZF_CCHC"/>
    <property type="match status" value="1"/>
</dbReference>
<sequence length="71" mass="8368">MHIIPPTAVVEETQPDEKPQRWGPCFFCGKMGHRKRDCIQYQDWLNKKENKPKNFNDKGLDGKTTRLIPQK</sequence>
<keyword evidence="1" id="KW-0863">Zinc-finger</keyword>
<dbReference type="EMBL" id="JAIWYP010000014">
    <property type="protein sequence ID" value="KAH3713696.1"/>
    <property type="molecule type" value="Genomic_DNA"/>
</dbReference>
<gene>
    <name evidence="4" type="ORF">DPMN_073493</name>
</gene>
<feature type="compositionally biased region" description="Basic and acidic residues" evidence="2">
    <location>
        <begin position="49"/>
        <end position="64"/>
    </location>
</feature>
<dbReference type="GO" id="GO:0008270">
    <property type="term" value="F:zinc ion binding"/>
    <property type="evidence" value="ECO:0007669"/>
    <property type="project" value="UniProtKB-KW"/>
</dbReference>
<evidence type="ECO:0000313" key="4">
    <source>
        <dbReference type="EMBL" id="KAH3713696.1"/>
    </source>
</evidence>
<organism evidence="4 5">
    <name type="scientific">Dreissena polymorpha</name>
    <name type="common">Zebra mussel</name>
    <name type="synonym">Mytilus polymorpha</name>
    <dbReference type="NCBI Taxonomy" id="45954"/>
    <lineage>
        <taxon>Eukaryota</taxon>
        <taxon>Metazoa</taxon>
        <taxon>Spiralia</taxon>
        <taxon>Lophotrochozoa</taxon>
        <taxon>Mollusca</taxon>
        <taxon>Bivalvia</taxon>
        <taxon>Autobranchia</taxon>
        <taxon>Heteroconchia</taxon>
        <taxon>Euheterodonta</taxon>
        <taxon>Imparidentia</taxon>
        <taxon>Neoheterodontei</taxon>
        <taxon>Myida</taxon>
        <taxon>Dreissenoidea</taxon>
        <taxon>Dreissenidae</taxon>
        <taxon>Dreissena</taxon>
    </lineage>
</organism>
<dbReference type="GO" id="GO:0003676">
    <property type="term" value="F:nucleic acid binding"/>
    <property type="evidence" value="ECO:0007669"/>
    <property type="project" value="InterPro"/>
</dbReference>
<feature type="domain" description="CCHC-type" evidence="3">
    <location>
        <begin position="25"/>
        <end position="38"/>
    </location>
</feature>
<reference evidence="4" key="2">
    <citation type="submission" date="2020-11" db="EMBL/GenBank/DDBJ databases">
        <authorList>
            <person name="McCartney M.A."/>
            <person name="Auch B."/>
            <person name="Kono T."/>
            <person name="Mallez S."/>
            <person name="Becker A."/>
            <person name="Gohl D.M."/>
            <person name="Silverstein K.A.T."/>
            <person name="Koren S."/>
            <person name="Bechman K.B."/>
            <person name="Herman A."/>
            <person name="Abrahante J.E."/>
            <person name="Garbe J."/>
        </authorList>
    </citation>
    <scope>NUCLEOTIDE SEQUENCE</scope>
    <source>
        <strain evidence="4">Duluth1</strain>
        <tissue evidence="4">Whole animal</tissue>
    </source>
</reference>
<keyword evidence="1" id="KW-0479">Metal-binding</keyword>
<feature type="region of interest" description="Disordered" evidence="2">
    <location>
        <begin position="49"/>
        <end position="71"/>
    </location>
</feature>
<dbReference type="Gene3D" id="4.10.60.10">
    <property type="entry name" value="Zinc finger, CCHC-type"/>
    <property type="match status" value="1"/>
</dbReference>
<dbReference type="InterPro" id="IPR001878">
    <property type="entry name" value="Znf_CCHC"/>
</dbReference>
<keyword evidence="1" id="KW-0862">Zinc</keyword>
<dbReference type="InterPro" id="IPR036875">
    <property type="entry name" value="Znf_CCHC_sf"/>
</dbReference>
<evidence type="ECO:0000259" key="3">
    <source>
        <dbReference type="PROSITE" id="PS50158"/>
    </source>
</evidence>